<dbReference type="InterPro" id="IPR012337">
    <property type="entry name" value="RNaseH-like_sf"/>
</dbReference>
<evidence type="ECO:0000313" key="2">
    <source>
        <dbReference type="EMBL" id="MBA0638750.1"/>
    </source>
</evidence>
<dbReference type="InterPro" id="IPR002156">
    <property type="entry name" value="RNaseH_domain"/>
</dbReference>
<feature type="domain" description="RNase H type-1" evidence="1">
    <location>
        <begin position="11"/>
        <end position="131"/>
    </location>
</feature>
<dbReference type="InterPro" id="IPR053151">
    <property type="entry name" value="RNase_H-like"/>
</dbReference>
<dbReference type="Proteomes" id="UP000593561">
    <property type="component" value="Unassembled WGS sequence"/>
</dbReference>
<dbReference type="AlphaFoldDB" id="A0A7J8TKS6"/>
<accession>A0A7J8TKS6</accession>
<dbReference type="InterPro" id="IPR036397">
    <property type="entry name" value="RNaseH_sf"/>
</dbReference>
<keyword evidence="3" id="KW-1185">Reference proteome</keyword>
<dbReference type="GO" id="GO:0003676">
    <property type="term" value="F:nucleic acid binding"/>
    <property type="evidence" value="ECO:0007669"/>
    <property type="project" value="InterPro"/>
</dbReference>
<organism evidence="2 3">
    <name type="scientific">Gossypium davidsonii</name>
    <name type="common">Davidson's cotton</name>
    <name type="synonym">Gossypium klotzschianum subsp. davidsonii</name>
    <dbReference type="NCBI Taxonomy" id="34287"/>
    <lineage>
        <taxon>Eukaryota</taxon>
        <taxon>Viridiplantae</taxon>
        <taxon>Streptophyta</taxon>
        <taxon>Embryophyta</taxon>
        <taxon>Tracheophyta</taxon>
        <taxon>Spermatophyta</taxon>
        <taxon>Magnoliopsida</taxon>
        <taxon>eudicotyledons</taxon>
        <taxon>Gunneridae</taxon>
        <taxon>Pentapetalae</taxon>
        <taxon>rosids</taxon>
        <taxon>malvids</taxon>
        <taxon>Malvales</taxon>
        <taxon>Malvaceae</taxon>
        <taxon>Malvoideae</taxon>
        <taxon>Gossypium</taxon>
    </lineage>
</organism>
<comment type="caution">
    <text evidence="2">The sequence shown here is derived from an EMBL/GenBank/DDBJ whole genome shotgun (WGS) entry which is preliminary data.</text>
</comment>
<dbReference type="SUPFAM" id="SSF53098">
    <property type="entry name" value="Ribonuclease H-like"/>
    <property type="match status" value="1"/>
</dbReference>
<reference evidence="2 3" key="1">
    <citation type="journal article" date="2019" name="Genome Biol. Evol.">
        <title>Insights into the evolution of the New World diploid cottons (Gossypium, subgenus Houzingenia) based on genome sequencing.</title>
        <authorList>
            <person name="Grover C.E."/>
            <person name="Arick M.A. 2nd"/>
            <person name="Thrash A."/>
            <person name="Conover J.L."/>
            <person name="Sanders W.S."/>
            <person name="Peterson D.G."/>
            <person name="Frelichowski J.E."/>
            <person name="Scheffler J.A."/>
            <person name="Scheffler B.E."/>
            <person name="Wendel J.F."/>
        </authorList>
    </citation>
    <scope>NUCLEOTIDE SEQUENCE [LARGE SCALE GENOMIC DNA]</scope>
    <source>
        <strain evidence="2">27</strain>
        <tissue evidence="2">Leaf</tissue>
    </source>
</reference>
<protein>
    <recommendedName>
        <fullName evidence="1">RNase H type-1 domain-containing protein</fullName>
    </recommendedName>
</protein>
<dbReference type="PANTHER" id="PTHR47723">
    <property type="entry name" value="OS05G0353850 PROTEIN"/>
    <property type="match status" value="1"/>
</dbReference>
<dbReference type="EMBL" id="JABFAC010256640">
    <property type="protein sequence ID" value="MBA0638750.1"/>
    <property type="molecule type" value="Genomic_DNA"/>
</dbReference>
<dbReference type="Gene3D" id="3.30.420.10">
    <property type="entry name" value="Ribonuclease H-like superfamily/Ribonuclease H"/>
    <property type="match status" value="1"/>
</dbReference>
<dbReference type="GO" id="GO:0004523">
    <property type="term" value="F:RNA-DNA hybrid ribonuclease activity"/>
    <property type="evidence" value="ECO:0007669"/>
    <property type="project" value="InterPro"/>
</dbReference>
<feature type="non-terminal residue" evidence="2">
    <location>
        <position position="1"/>
    </location>
</feature>
<name>A0A7J8TKS6_GOSDV</name>
<dbReference type="InterPro" id="IPR044730">
    <property type="entry name" value="RNase_H-like_dom_plant"/>
</dbReference>
<sequence>GCRRGRVTVHFDGAFDCQSSKSAIGLILRNEEGEILASKAVIHSHIVTPFTAEAYAGLQAVKLGIFMGLNKIEVVGDSKTVIKKCQSTDTDKSVIGAIIRDIQSQKDRFQKIELYFVPKVENVYVHVMAKESQIRFAKRWRTFGQSFRTE</sequence>
<gene>
    <name evidence="2" type="ORF">Godav_025627</name>
</gene>
<dbReference type="PANTHER" id="PTHR47723:SF24">
    <property type="entry name" value="RNASE H TYPE-1 DOMAIN-CONTAINING PROTEIN"/>
    <property type="match status" value="1"/>
</dbReference>
<evidence type="ECO:0000259" key="1">
    <source>
        <dbReference type="Pfam" id="PF13456"/>
    </source>
</evidence>
<dbReference type="Pfam" id="PF13456">
    <property type="entry name" value="RVT_3"/>
    <property type="match status" value="1"/>
</dbReference>
<proteinExistence type="predicted"/>
<evidence type="ECO:0000313" key="3">
    <source>
        <dbReference type="Proteomes" id="UP000593561"/>
    </source>
</evidence>
<dbReference type="CDD" id="cd06222">
    <property type="entry name" value="RNase_H_like"/>
    <property type="match status" value="1"/>
</dbReference>